<dbReference type="GO" id="GO:0070930">
    <property type="term" value="P:trans-translation-dependent protein tagging"/>
    <property type="evidence" value="ECO:0007669"/>
    <property type="project" value="TreeGrafter"/>
</dbReference>
<protein>
    <submittedName>
        <fullName evidence="3">TmRNA-binding protein SmpB</fullName>
    </submittedName>
</protein>
<dbReference type="Pfam" id="PF01668">
    <property type="entry name" value="SmpB"/>
    <property type="match status" value="1"/>
</dbReference>
<dbReference type="PANTHER" id="PTHR30308">
    <property type="entry name" value="TMRNA-BINDING COMPONENT OF TRANS-TRANSLATION TAGGING COMPLEX"/>
    <property type="match status" value="1"/>
</dbReference>
<evidence type="ECO:0000256" key="2">
    <source>
        <dbReference type="ARBA" id="ARBA00022884"/>
    </source>
</evidence>
<dbReference type="AlphaFoldDB" id="A0A7G6UHQ8"/>
<dbReference type="InterPro" id="IPR000037">
    <property type="entry name" value="SsrA-bd_prot"/>
</dbReference>
<dbReference type="GO" id="GO:0005829">
    <property type="term" value="C:cytosol"/>
    <property type="evidence" value="ECO:0007669"/>
    <property type="project" value="TreeGrafter"/>
</dbReference>
<reference evidence="3 4" key="1">
    <citation type="submission" date="2020-07" db="EMBL/GenBank/DDBJ databases">
        <title>Mutational pressure drives differential genome stability in two bacterial endosymbionts of sap feeding insects.</title>
        <authorList>
            <person name="Waneka G."/>
        </authorList>
    </citation>
    <scope>NUCLEOTIDE SEQUENCE [LARGE SCALE GENOMIC DNA]</scope>
    <source>
        <strain evidence="3">NAS-MSEV</strain>
    </source>
</reference>
<dbReference type="InterPro" id="IPR023620">
    <property type="entry name" value="SmpB"/>
</dbReference>
<accession>A0A7G6UHQ8</accession>
<evidence type="ECO:0000256" key="1">
    <source>
        <dbReference type="ARBA" id="ARBA00022490"/>
    </source>
</evidence>
<dbReference type="GO" id="GO:0003723">
    <property type="term" value="F:RNA binding"/>
    <property type="evidence" value="ECO:0007669"/>
    <property type="project" value="UniProtKB-KW"/>
</dbReference>
<name>A0A7G6UHQ8_9PROT</name>
<dbReference type="SUPFAM" id="SSF74982">
    <property type="entry name" value="Small protein B (SmpB)"/>
    <property type="match status" value="1"/>
</dbReference>
<sequence length="123" mass="14721">MLILKNKFVNNNYILKILTAGLILKGWEVKQIKCKYIDIKNSFIFDFKKEIFIKNFLISNEKNNYNNRNIKLLLNKREIKEILIKLKKFKILPFEIFLIKHIIKVNIVVVLNKNKNIISKCNI</sequence>
<proteinExistence type="predicted"/>
<dbReference type="PANTHER" id="PTHR30308:SF2">
    <property type="entry name" value="SSRA-BINDING PROTEIN"/>
    <property type="match status" value="1"/>
</dbReference>
<dbReference type="Proteomes" id="UP000515745">
    <property type="component" value="Chromosome"/>
</dbReference>
<gene>
    <name evidence="3" type="primary">smpB</name>
    <name evidence="3" type="ORF">NASMSEV_097</name>
</gene>
<keyword evidence="2" id="KW-0694">RNA-binding</keyword>
<dbReference type="Gene3D" id="2.40.280.10">
    <property type="match status" value="1"/>
</dbReference>
<evidence type="ECO:0000313" key="4">
    <source>
        <dbReference type="Proteomes" id="UP000515745"/>
    </source>
</evidence>
<keyword evidence="1" id="KW-0963">Cytoplasm</keyword>
<organism evidence="3 4">
    <name type="scientific">Candidatus Nasuia deltocephalincola</name>
    <dbReference type="NCBI Taxonomy" id="1160784"/>
    <lineage>
        <taxon>Bacteria</taxon>
        <taxon>Pseudomonadati</taxon>
        <taxon>Pseudomonadota</taxon>
        <taxon>Betaproteobacteria</taxon>
        <taxon>Candidatus Nasuia</taxon>
    </lineage>
</organism>
<dbReference type="EMBL" id="CP060019">
    <property type="protein sequence ID" value="QND78555.1"/>
    <property type="molecule type" value="Genomic_DNA"/>
</dbReference>
<evidence type="ECO:0000313" key="3">
    <source>
        <dbReference type="EMBL" id="QND78555.1"/>
    </source>
</evidence>